<keyword evidence="5" id="KW-0862">Zinc</keyword>
<proteinExistence type="predicted"/>
<dbReference type="SUPFAM" id="SSF117281">
    <property type="entry name" value="Kelch motif"/>
    <property type="match status" value="2"/>
</dbReference>
<dbReference type="InterPro" id="IPR017907">
    <property type="entry name" value="Znf_RING_CS"/>
</dbReference>
<dbReference type="InterPro" id="IPR015915">
    <property type="entry name" value="Kelch-typ_b-propeller"/>
</dbReference>
<evidence type="ECO:0000313" key="9">
    <source>
        <dbReference type="EMBL" id="CAI5721590.1"/>
    </source>
</evidence>
<sequence length="624" mass="68535">MRHLPRRDVDEEVHDAAEELGRAIGGSDGPRMCDEDEEKAAEGNEFLSTRHFLPDSDPWGGPETVYSSYPQRSLGFMCPLCLCVTHLPAQQDCGHVLCFSCLQQSLSIVGACTLCQAQQMLEIRETALLAAPEQTMGMPCVRAERAGHVPISTSAHLSVLQRAVGQSDHVHVSRNKHSMYADTAVFAGYEANKGYEDLVPNTSAAPFLFDSLSDLDDVIDLDDLVSSDSEQPSSLVAEFVSLDENVTVEPSRHPRTSLRKRSFDSYGQPPTVEETPTISVPKKSLPASICACSKKTKARKLKRGELGATRMEWQVVRSEGSPPDPRYDCGLAMYGNVMIVVGGIVGELRLNDLYTLDLAAKPLPQWIRPPVGGVSPPSGHLLQIFVIDDNLYAIGGTTDGNFLTELHRLHLKCSEWKWEKIEVAGTPPSMRYWYSLTVLQGMAILYGGYGHPRRLSDTFALRFDTEVPTWVELQPRGEIPGSSSTHSVCVINDRMYIFGGYDGKCRRGQLFSFEIEDASSEHIDCVWCKVETQGRGPASRYTHSSASIGSQLIVYGGNTGCLKGDAYVLDVGADEDTPIWKPVKCDPPLTPRAWHRAVVCNGAMYVFGGNTADGKENNVIRVAF</sequence>
<organism evidence="9 10">
    <name type="scientific">Hyaloperonospora brassicae</name>
    <name type="common">Brassica downy mildew</name>
    <name type="synonym">Peronospora brassicae</name>
    <dbReference type="NCBI Taxonomy" id="162125"/>
    <lineage>
        <taxon>Eukaryota</taxon>
        <taxon>Sar</taxon>
        <taxon>Stramenopiles</taxon>
        <taxon>Oomycota</taxon>
        <taxon>Peronosporomycetes</taxon>
        <taxon>Peronosporales</taxon>
        <taxon>Peronosporaceae</taxon>
        <taxon>Hyaloperonospora</taxon>
    </lineage>
</organism>
<keyword evidence="10" id="KW-1185">Reference proteome</keyword>
<gene>
    <name evidence="9" type="ORF">HBR001_LOCUS2661</name>
</gene>
<keyword evidence="2" id="KW-0479">Metal-binding</keyword>
<reference evidence="9" key="1">
    <citation type="submission" date="2022-12" db="EMBL/GenBank/DDBJ databases">
        <authorList>
            <person name="Webb A."/>
        </authorList>
    </citation>
    <scope>NUCLEOTIDE SEQUENCE</scope>
    <source>
        <strain evidence="9">Hp1</strain>
    </source>
</reference>
<evidence type="ECO:0000256" key="1">
    <source>
        <dbReference type="ARBA" id="ARBA00022441"/>
    </source>
</evidence>
<evidence type="ECO:0000256" key="2">
    <source>
        <dbReference type="ARBA" id="ARBA00022723"/>
    </source>
</evidence>
<keyword evidence="1" id="KW-0880">Kelch repeat</keyword>
<evidence type="ECO:0000256" key="5">
    <source>
        <dbReference type="ARBA" id="ARBA00022833"/>
    </source>
</evidence>
<feature type="compositionally biased region" description="Basic and acidic residues" evidence="7">
    <location>
        <begin position="1"/>
        <end position="21"/>
    </location>
</feature>
<dbReference type="InterPro" id="IPR001841">
    <property type="entry name" value="Znf_RING"/>
</dbReference>
<protein>
    <recommendedName>
        <fullName evidence="8">RING-type domain-containing protein</fullName>
    </recommendedName>
</protein>
<evidence type="ECO:0000259" key="8">
    <source>
        <dbReference type="PROSITE" id="PS50089"/>
    </source>
</evidence>
<comment type="caution">
    <text evidence="9">The sequence shown here is derived from an EMBL/GenBank/DDBJ whole genome shotgun (WGS) entry which is preliminary data.</text>
</comment>
<feature type="domain" description="RING-type" evidence="8">
    <location>
        <begin position="78"/>
        <end position="116"/>
    </location>
</feature>
<feature type="region of interest" description="Disordered" evidence="7">
    <location>
        <begin position="250"/>
        <end position="278"/>
    </location>
</feature>
<dbReference type="PROSITE" id="PS00518">
    <property type="entry name" value="ZF_RING_1"/>
    <property type="match status" value="1"/>
</dbReference>
<dbReference type="EMBL" id="CANTFL010000386">
    <property type="protein sequence ID" value="CAI5721590.1"/>
    <property type="molecule type" value="Genomic_DNA"/>
</dbReference>
<dbReference type="Proteomes" id="UP001162031">
    <property type="component" value="Unassembled WGS sequence"/>
</dbReference>
<dbReference type="Pfam" id="PF24681">
    <property type="entry name" value="Kelch_KLHDC2_KLHL20_DRC7"/>
    <property type="match status" value="1"/>
</dbReference>
<dbReference type="PROSITE" id="PS50089">
    <property type="entry name" value="ZF_RING_2"/>
    <property type="match status" value="1"/>
</dbReference>
<dbReference type="Gene3D" id="3.30.40.10">
    <property type="entry name" value="Zinc/RING finger domain, C3HC4 (zinc finger)"/>
    <property type="match status" value="1"/>
</dbReference>
<evidence type="ECO:0000256" key="4">
    <source>
        <dbReference type="ARBA" id="ARBA00022771"/>
    </source>
</evidence>
<dbReference type="InterPro" id="IPR013083">
    <property type="entry name" value="Znf_RING/FYVE/PHD"/>
</dbReference>
<keyword evidence="3" id="KW-0677">Repeat</keyword>
<evidence type="ECO:0000313" key="10">
    <source>
        <dbReference type="Proteomes" id="UP001162031"/>
    </source>
</evidence>
<feature type="region of interest" description="Disordered" evidence="7">
    <location>
        <begin position="1"/>
        <end position="35"/>
    </location>
</feature>
<dbReference type="PANTHER" id="PTHR46093">
    <property type="entry name" value="ACYL-COA-BINDING DOMAIN-CONTAINING PROTEIN 5"/>
    <property type="match status" value="1"/>
</dbReference>
<evidence type="ECO:0000256" key="3">
    <source>
        <dbReference type="ARBA" id="ARBA00022737"/>
    </source>
</evidence>
<dbReference type="SUPFAM" id="SSF57850">
    <property type="entry name" value="RING/U-box"/>
    <property type="match status" value="1"/>
</dbReference>
<dbReference type="GO" id="GO:0008270">
    <property type="term" value="F:zinc ion binding"/>
    <property type="evidence" value="ECO:0007669"/>
    <property type="project" value="UniProtKB-KW"/>
</dbReference>
<evidence type="ECO:0000256" key="7">
    <source>
        <dbReference type="SAM" id="MobiDB-lite"/>
    </source>
</evidence>
<evidence type="ECO:0000256" key="6">
    <source>
        <dbReference type="PROSITE-ProRule" id="PRU00175"/>
    </source>
</evidence>
<accession>A0AAV0TGN7</accession>
<name>A0AAV0TGN7_HYABA</name>
<dbReference type="AlphaFoldDB" id="A0AAV0TGN7"/>
<dbReference type="Gene3D" id="2.120.10.80">
    <property type="entry name" value="Kelch-type beta propeller"/>
    <property type="match status" value="2"/>
</dbReference>
<dbReference type="PANTHER" id="PTHR46093:SF18">
    <property type="entry name" value="FIBRONECTIN TYPE-III DOMAIN-CONTAINING PROTEIN"/>
    <property type="match status" value="1"/>
</dbReference>
<keyword evidence="4 6" id="KW-0863">Zinc-finger</keyword>